<dbReference type="CDD" id="cd03220">
    <property type="entry name" value="ABC_KpsT_Wzt"/>
    <property type="match status" value="1"/>
</dbReference>
<organism evidence="6 7">
    <name type="scientific">Paracoccus amoyensis</name>
    <dbReference type="NCBI Taxonomy" id="2760093"/>
    <lineage>
        <taxon>Bacteria</taxon>
        <taxon>Pseudomonadati</taxon>
        <taxon>Pseudomonadota</taxon>
        <taxon>Alphaproteobacteria</taxon>
        <taxon>Rhodobacterales</taxon>
        <taxon>Paracoccaceae</taxon>
        <taxon>Paracoccus</taxon>
    </lineage>
</organism>
<dbReference type="PANTHER" id="PTHR46743">
    <property type="entry name" value="TEICHOIC ACIDS EXPORT ATP-BINDING PROTEIN TAGH"/>
    <property type="match status" value="1"/>
</dbReference>
<sequence>MIRLQNLNKSYKLNGRTKVVARNINAVFPTGISVALLGRNGAGKSSMLRMISGAMLPTSGRILSTGTISWPVGFSGSFNGQLTGEQNCRFVARVYGVDTDEMRDFVEDFAELGQHFYLPFRTYSSGMKARLAFGVSMAVPFDTYLVDEVSAVGDAAFKEKSNRVFAERMSAAGAIVVSHSMVMLRRTCQAGAVLENGTLSYFHDIEDAIDAHLSNMERALARG</sequence>
<name>A0A926GE82_9RHOB</name>
<evidence type="ECO:0000313" key="6">
    <source>
        <dbReference type="EMBL" id="MBC9245517.1"/>
    </source>
</evidence>
<keyword evidence="7" id="KW-1185">Reference proteome</keyword>
<evidence type="ECO:0000256" key="4">
    <source>
        <dbReference type="ARBA" id="ARBA00022840"/>
    </source>
</evidence>
<keyword evidence="2" id="KW-0813">Transport</keyword>
<evidence type="ECO:0000256" key="2">
    <source>
        <dbReference type="ARBA" id="ARBA00022448"/>
    </source>
</evidence>
<dbReference type="SMART" id="SM00382">
    <property type="entry name" value="AAA"/>
    <property type="match status" value="1"/>
</dbReference>
<keyword evidence="3" id="KW-0547">Nucleotide-binding</keyword>
<dbReference type="GO" id="GO:0005524">
    <property type="term" value="F:ATP binding"/>
    <property type="evidence" value="ECO:0007669"/>
    <property type="project" value="UniProtKB-KW"/>
</dbReference>
<evidence type="ECO:0000256" key="3">
    <source>
        <dbReference type="ARBA" id="ARBA00022741"/>
    </source>
</evidence>
<dbReference type="InterPro" id="IPR003439">
    <property type="entry name" value="ABC_transporter-like_ATP-bd"/>
</dbReference>
<reference evidence="6" key="1">
    <citation type="submission" date="2020-08" db="EMBL/GenBank/DDBJ databases">
        <title>Paracoccus amoyensis sp. nov., isolated from the surface seawater at coast of Xiamen, Fujian.</title>
        <authorList>
            <person name="Lyu L."/>
        </authorList>
    </citation>
    <scope>NUCLEOTIDE SEQUENCE</scope>
    <source>
        <strain evidence="6">11-3</strain>
    </source>
</reference>
<evidence type="ECO:0000259" key="5">
    <source>
        <dbReference type="PROSITE" id="PS50893"/>
    </source>
</evidence>
<feature type="domain" description="ABC transporter" evidence="5">
    <location>
        <begin position="2"/>
        <end position="221"/>
    </location>
</feature>
<dbReference type="Gene3D" id="3.40.50.300">
    <property type="entry name" value="P-loop containing nucleotide triphosphate hydrolases"/>
    <property type="match status" value="1"/>
</dbReference>
<keyword evidence="4 6" id="KW-0067">ATP-binding</keyword>
<dbReference type="PROSITE" id="PS00211">
    <property type="entry name" value="ABC_TRANSPORTER_1"/>
    <property type="match status" value="1"/>
</dbReference>
<dbReference type="Proteomes" id="UP000608594">
    <property type="component" value="Unassembled WGS sequence"/>
</dbReference>
<dbReference type="SUPFAM" id="SSF52540">
    <property type="entry name" value="P-loop containing nucleoside triphosphate hydrolases"/>
    <property type="match status" value="1"/>
</dbReference>
<dbReference type="EMBL" id="JACOQL010000001">
    <property type="protein sequence ID" value="MBC9245517.1"/>
    <property type="molecule type" value="Genomic_DNA"/>
</dbReference>
<accession>A0A926GE82</accession>
<dbReference type="RefSeq" id="WP_187791917.1">
    <property type="nucleotide sequence ID" value="NZ_JACOQL010000001.1"/>
</dbReference>
<dbReference type="InterPro" id="IPR017871">
    <property type="entry name" value="ABC_transporter-like_CS"/>
</dbReference>
<gene>
    <name evidence="6" type="ORF">H4P12_02040</name>
</gene>
<dbReference type="GO" id="GO:0016887">
    <property type="term" value="F:ATP hydrolysis activity"/>
    <property type="evidence" value="ECO:0007669"/>
    <property type="project" value="InterPro"/>
</dbReference>
<dbReference type="GO" id="GO:0016020">
    <property type="term" value="C:membrane"/>
    <property type="evidence" value="ECO:0007669"/>
    <property type="project" value="InterPro"/>
</dbReference>
<proteinExistence type="inferred from homology"/>
<dbReference type="PROSITE" id="PS50893">
    <property type="entry name" value="ABC_TRANSPORTER_2"/>
    <property type="match status" value="1"/>
</dbReference>
<comment type="caution">
    <text evidence="6">The sequence shown here is derived from an EMBL/GenBank/DDBJ whole genome shotgun (WGS) entry which is preliminary data.</text>
</comment>
<dbReference type="InterPro" id="IPR027417">
    <property type="entry name" value="P-loop_NTPase"/>
</dbReference>
<dbReference type="InterPro" id="IPR003593">
    <property type="entry name" value="AAA+_ATPase"/>
</dbReference>
<dbReference type="GO" id="GO:0140359">
    <property type="term" value="F:ABC-type transporter activity"/>
    <property type="evidence" value="ECO:0007669"/>
    <property type="project" value="InterPro"/>
</dbReference>
<evidence type="ECO:0000313" key="7">
    <source>
        <dbReference type="Proteomes" id="UP000608594"/>
    </source>
</evidence>
<comment type="similarity">
    <text evidence="1">Belongs to the ABC transporter superfamily.</text>
</comment>
<dbReference type="InterPro" id="IPR015860">
    <property type="entry name" value="ABC_transpr_TagH-like"/>
</dbReference>
<dbReference type="PANTHER" id="PTHR46743:SF2">
    <property type="entry name" value="TEICHOIC ACIDS EXPORT ATP-BINDING PROTEIN TAGH"/>
    <property type="match status" value="1"/>
</dbReference>
<protein>
    <submittedName>
        <fullName evidence="6">ABC transporter ATP-binding protein</fullName>
    </submittedName>
</protein>
<evidence type="ECO:0000256" key="1">
    <source>
        <dbReference type="ARBA" id="ARBA00005417"/>
    </source>
</evidence>
<dbReference type="AlphaFoldDB" id="A0A926GE82"/>
<dbReference type="Pfam" id="PF00005">
    <property type="entry name" value="ABC_tran"/>
    <property type="match status" value="1"/>
</dbReference>
<dbReference type="InterPro" id="IPR050683">
    <property type="entry name" value="Bact_Polysacc_Export_ATP-bd"/>
</dbReference>